<organism evidence="6 7">
    <name type="scientific">Actinomyces radicidentis</name>
    <dbReference type="NCBI Taxonomy" id="111015"/>
    <lineage>
        <taxon>Bacteria</taxon>
        <taxon>Bacillati</taxon>
        <taxon>Actinomycetota</taxon>
        <taxon>Actinomycetes</taxon>
        <taxon>Actinomycetales</taxon>
        <taxon>Actinomycetaceae</taxon>
        <taxon>Actinomyces</taxon>
    </lineage>
</organism>
<dbReference type="Gene3D" id="3.40.50.1360">
    <property type="match status" value="1"/>
</dbReference>
<dbReference type="InterPro" id="IPR037171">
    <property type="entry name" value="NagB/RpiA_transferase-like"/>
</dbReference>
<dbReference type="EMBL" id="CP014228">
    <property type="protein sequence ID" value="AMD87365.1"/>
    <property type="molecule type" value="Genomic_DNA"/>
</dbReference>
<evidence type="ECO:0000256" key="1">
    <source>
        <dbReference type="ARBA" id="ARBA00010466"/>
    </source>
</evidence>
<feature type="domain" description="Sugar-binding" evidence="5">
    <location>
        <begin position="1"/>
        <end position="141"/>
    </location>
</feature>
<name>A0A109W2M5_ACTRD</name>
<protein>
    <recommendedName>
        <fullName evidence="5">Sugar-binding domain-containing protein</fullName>
    </recommendedName>
</protein>
<evidence type="ECO:0000256" key="3">
    <source>
        <dbReference type="ARBA" id="ARBA00023125"/>
    </source>
</evidence>
<keyword evidence="2" id="KW-0805">Transcription regulation</keyword>
<dbReference type="GO" id="GO:0030246">
    <property type="term" value="F:carbohydrate binding"/>
    <property type="evidence" value="ECO:0007669"/>
    <property type="project" value="InterPro"/>
</dbReference>
<keyword evidence="3" id="KW-0238">DNA-binding</keyword>
<reference evidence="7" key="1">
    <citation type="submission" date="2016-02" db="EMBL/GenBank/DDBJ databases">
        <authorList>
            <person name="Holder M.E."/>
            <person name="Ajami N.J."/>
            <person name="Petrosino J.F."/>
        </authorList>
    </citation>
    <scope>NUCLEOTIDE SEQUENCE [LARGE SCALE GENOMIC DNA]</scope>
    <source>
        <strain evidence="7">CCUG 36733</strain>
    </source>
</reference>
<sequence>MSMPLIIDNPALLKPLMREERVATTLALGARADIAMVGVAGMDAHGAGNILADYLSSDVLKALDDGHAIGHILDHHYDWNGNQVVTPLSARTLALPLDDLKRVPQVIGVAAGPEKVEAIIAAIRGRIVNTLVTDFETANAIRNRL</sequence>
<dbReference type="InterPro" id="IPR051054">
    <property type="entry name" value="SorC_transcr_regulators"/>
</dbReference>
<dbReference type="PANTHER" id="PTHR34294">
    <property type="entry name" value="TRANSCRIPTIONAL REGULATOR-RELATED"/>
    <property type="match status" value="1"/>
</dbReference>
<dbReference type="Pfam" id="PF04198">
    <property type="entry name" value="Sugar-bind"/>
    <property type="match status" value="1"/>
</dbReference>
<dbReference type="PANTHER" id="PTHR34294:SF1">
    <property type="entry name" value="TRANSCRIPTIONAL REGULATOR LSRR"/>
    <property type="match status" value="1"/>
</dbReference>
<evidence type="ECO:0000256" key="4">
    <source>
        <dbReference type="ARBA" id="ARBA00023163"/>
    </source>
</evidence>
<keyword evidence="7" id="KW-1185">Reference proteome</keyword>
<keyword evidence="4" id="KW-0804">Transcription</keyword>
<accession>A0A109W2M5</accession>
<dbReference type="InterPro" id="IPR007324">
    <property type="entry name" value="Sugar-bd_dom_put"/>
</dbReference>
<dbReference type="Proteomes" id="UP000065220">
    <property type="component" value="Chromosome"/>
</dbReference>
<gene>
    <name evidence="6" type="ORF">AXF14_06975</name>
</gene>
<evidence type="ECO:0000259" key="5">
    <source>
        <dbReference type="Pfam" id="PF04198"/>
    </source>
</evidence>
<dbReference type="AlphaFoldDB" id="A0A109W2M5"/>
<dbReference type="STRING" id="111015.AXF14_06975"/>
<dbReference type="SUPFAM" id="SSF100950">
    <property type="entry name" value="NagB/RpiA/CoA transferase-like"/>
    <property type="match status" value="1"/>
</dbReference>
<proteinExistence type="inferred from homology"/>
<evidence type="ECO:0000256" key="2">
    <source>
        <dbReference type="ARBA" id="ARBA00023015"/>
    </source>
</evidence>
<dbReference type="GO" id="GO:0003677">
    <property type="term" value="F:DNA binding"/>
    <property type="evidence" value="ECO:0007669"/>
    <property type="project" value="UniProtKB-KW"/>
</dbReference>
<comment type="similarity">
    <text evidence="1">Belongs to the SorC transcriptional regulatory family.</text>
</comment>
<dbReference type="KEGG" id="ard:AXF14_06975"/>
<evidence type="ECO:0000313" key="7">
    <source>
        <dbReference type="Proteomes" id="UP000065220"/>
    </source>
</evidence>
<evidence type="ECO:0000313" key="6">
    <source>
        <dbReference type="EMBL" id="AMD87365.1"/>
    </source>
</evidence>